<organism evidence="2 3">
    <name type="scientific">Phytohabitans maris</name>
    <dbReference type="NCBI Taxonomy" id="3071409"/>
    <lineage>
        <taxon>Bacteria</taxon>
        <taxon>Bacillati</taxon>
        <taxon>Actinomycetota</taxon>
        <taxon>Actinomycetes</taxon>
        <taxon>Micromonosporales</taxon>
        <taxon>Micromonosporaceae</taxon>
    </lineage>
</organism>
<reference evidence="2 3" key="1">
    <citation type="submission" date="2023-08" db="EMBL/GenBank/DDBJ databases">
        <title>Phytohabitans sansha sp. nov., isolated from marine sediment.</title>
        <authorList>
            <person name="Zhao Y."/>
            <person name="Yi K."/>
        </authorList>
    </citation>
    <scope>NUCLEOTIDE SEQUENCE [LARGE SCALE GENOMIC DNA]</scope>
    <source>
        <strain evidence="2 3">ZYX-F-186</strain>
    </source>
</reference>
<comment type="caution">
    <text evidence="2">The sequence shown here is derived from an EMBL/GenBank/DDBJ whole genome shotgun (WGS) entry which is preliminary data.</text>
</comment>
<dbReference type="InterPro" id="IPR012334">
    <property type="entry name" value="Pectin_lyas_fold"/>
</dbReference>
<protein>
    <submittedName>
        <fullName evidence="2">Ubiquitin-activating E1 FCCH domain-containing protein</fullName>
    </submittedName>
</protein>
<dbReference type="SMART" id="SM00710">
    <property type="entry name" value="PbH1"/>
    <property type="match status" value="3"/>
</dbReference>
<dbReference type="InterPro" id="IPR006626">
    <property type="entry name" value="PbH1"/>
</dbReference>
<accession>A0ABU0ZNR0</accession>
<gene>
    <name evidence="2" type="ORF">RB614_27695</name>
</gene>
<dbReference type="Gene3D" id="3.40.190.10">
    <property type="entry name" value="Periplasmic binding protein-like II"/>
    <property type="match status" value="1"/>
</dbReference>
<name>A0ABU0ZNR0_9ACTN</name>
<proteinExistence type="predicted"/>
<dbReference type="SUPFAM" id="SSF53850">
    <property type="entry name" value="Periplasmic binding protein-like II"/>
    <property type="match status" value="1"/>
</dbReference>
<evidence type="ECO:0000313" key="2">
    <source>
        <dbReference type="EMBL" id="MDQ7908316.1"/>
    </source>
</evidence>
<dbReference type="InterPro" id="IPR011050">
    <property type="entry name" value="Pectin_lyase_fold/virulence"/>
</dbReference>
<evidence type="ECO:0000313" key="3">
    <source>
        <dbReference type="Proteomes" id="UP001230908"/>
    </source>
</evidence>
<feature type="region of interest" description="Disordered" evidence="1">
    <location>
        <begin position="280"/>
        <end position="307"/>
    </location>
</feature>
<evidence type="ECO:0000256" key="1">
    <source>
        <dbReference type="SAM" id="MobiDB-lite"/>
    </source>
</evidence>
<keyword evidence="3" id="KW-1185">Reference proteome</keyword>
<feature type="compositionally biased region" description="Basic and acidic residues" evidence="1">
    <location>
        <begin position="286"/>
        <end position="295"/>
    </location>
</feature>
<dbReference type="SUPFAM" id="SSF51126">
    <property type="entry name" value="Pectin lyase-like"/>
    <property type="match status" value="1"/>
</dbReference>
<dbReference type="EMBL" id="JAVHUY010000029">
    <property type="protein sequence ID" value="MDQ7908316.1"/>
    <property type="molecule type" value="Genomic_DNA"/>
</dbReference>
<dbReference type="Proteomes" id="UP001230908">
    <property type="component" value="Unassembled WGS sequence"/>
</dbReference>
<dbReference type="RefSeq" id="WP_308715584.1">
    <property type="nucleotide sequence ID" value="NZ_JAVHUY010000029.1"/>
</dbReference>
<sequence>MSDVDEGVPVVGQPGQVVEVGVASFPTDSWLNTVYNGGIFAIPIPRAVVGTIMFARQDIIRQRGLPAAPASYAEFHELARGLSDARSNRWAFGQVKQVIVYIGNMLDVPNVWREQGGRFTHEIETPERKRAVGLAADMFKEGLFHPDAPGNKLQYRDLFGAGTISLVPDGYAAWDILANTYPEAEVGGIPEPGFDGGQGSHRAGTTSFGLTAFKKTDKARLEGLLRLCDWLAAPLGTSEYLFRKYGVEGVDFTWVDGKPKRDAGATQPDDGGTVFAVAGVAPGRGRRPDPNRGDRAGGGWRGTGAEDDSGRLRAAVAALPAGGIVEVGPGKVRIQSTVRVERVPVVFTGAGATDNLDPGTQFVVATGDQDGFLLRGAHGGGFRDLAMRGEGLTGGNLVATERIGSATEDGNYLLTFLNCRFRDGYNGIHLRACNTVRFHNCVWNGFNGQQVILLNGLDTANRADPVEFVQCAIAAGTANPGTDNIVIDGQGGSIKFISTAVLFGRHGIWMRNTTGEGLPKFLYFEGGGFENGHGVPVLLEAGGQAQFANTYISGDGEHDDVRIGEGFTGNATFTACVIRGSGRNGIDLASTRITVTGCVIGNNGRTAHPAFARPVGGAADNGAGKVRVTTAVPHGWETDDRITVQEVGGTTEANGKWRIAVVSPTAFDLPDVAFAHAYTGGGTAWRNGAGINIRATASRVVVVGNAIGSLPDGAARQDYGVVNAAADVLVADNDLSGNTAGPYLLAGEQTAQTRFTANKGVEQVDGWLGARLPGPVADGLYDLSGLLYVDGQRLKVTRVVRKVGAGTCDVRLETAGSAALSATANVQTTRLSRPYTVDGLSAPRRLRLRVSNAASASDLEVQFGYQVVA</sequence>
<dbReference type="Gene3D" id="2.160.20.10">
    <property type="entry name" value="Single-stranded right-handed beta-helix, Pectin lyase-like"/>
    <property type="match status" value="1"/>
</dbReference>